<proteinExistence type="predicted"/>
<organism evidence="1 2">
    <name type="scientific">Steroidobacter agaridevorans</name>
    <dbReference type="NCBI Taxonomy" id="2695856"/>
    <lineage>
        <taxon>Bacteria</taxon>
        <taxon>Pseudomonadati</taxon>
        <taxon>Pseudomonadota</taxon>
        <taxon>Gammaproteobacteria</taxon>
        <taxon>Steroidobacterales</taxon>
        <taxon>Steroidobacteraceae</taxon>
        <taxon>Steroidobacter</taxon>
    </lineage>
</organism>
<accession>A0A829Y7E7</accession>
<name>A0A829Y7E7_9GAMM</name>
<evidence type="ECO:0008006" key="3">
    <source>
        <dbReference type="Google" id="ProtNLM"/>
    </source>
</evidence>
<dbReference type="NCBIfam" id="TIGR03749">
    <property type="entry name" value="conj_TIGR03749"/>
    <property type="match status" value="1"/>
</dbReference>
<sequence length="231" mass="24347">MQSAGGALYLQASAPIEPTRLQLQDAISGALVLVDVTAEHAMADAAPLEPIRIIDGEAARALTDRQLHAGADVQVSDDPAAIPTPVSVVLTRYAAQSFYAPLRTLEPASGLVRVATPRNLPLDTVLPTLAVRLKAMAAWRLADHWVTALRITNAEPQWISLDPRALQGDFLAATFQHADLGPAGDSTDTTMLYLITRGHGLAEALLPSIGSIDASSNLPPASINDGGPREE</sequence>
<dbReference type="InterPro" id="IPR021844">
    <property type="entry name" value="Integr_conj_element_PFL4704"/>
</dbReference>
<evidence type="ECO:0000313" key="2">
    <source>
        <dbReference type="Proteomes" id="UP000445000"/>
    </source>
</evidence>
<dbReference type="Pfam" id="PF11920">
    <property type="entry name" value="DUF3438"/>
    <property type="match status" value="1"/>
</dbReference>
<keyword evidence="2" id="KW-1185">Reference proteome</keyword>
<dbReference type="Proteomes" id="UP000445000">
    <property type="component" value="Unassembled WGS sequence"/>
</dbReference>
<dbReference type="AlphaFoldDB" id="A0A829Y7E7"/>
<dbReference type="EMBL" id="BLJN01000001">
    <property type="protein sequence ID" value="GFE79157.1"/>
    <property type="molecule type" value="Genomic_DNA"/>
</dbReference>
<protein>
    <recommendedName>
        <fullName evidence="3">Integrating conjugative element protein</fullName>
    </recommendedName>
</protein>
<reference evidence="2" key="1">
    <citation type="submission" date="2020-01" db="EMBL/GenBank/DDBJ databases">
        <title>'Steroidobacter agaridevorans' sp. nov., agar-degrading bacteria isolated from rhizosphere soils.</title>
        <authorList>
            <person name="Ikenaga M."/>
            <person name="Kataoka M."/>
            <person name="Murouchi A."/>
            <person name="Katsuragi S."/>
            <person name="Sakai M."/>
        </authorList>
    </citation>
    <scope>NUCLEOTIDE SEQUENCE [LARGE SCALE GENOMIC DNA]</scope>
    <source>
        <strain evidence="2">YU21-B</strain>
    </source>
</reference>
<evidence type="ECO:0000313" key="1">
    <source>
        <dbReference type="EMBL" id="GFE79157.1"/>
    </source>
</evidence>
<comment type="caution">
    <text evidence="1">The sequence shown here is derived from an EMBL/GenBank/DDBJ whole genome shotgun (WGS) entry which is preliminary data.</text>
</comment>
<gene>
    <name evidence="1" type="ORF">GCM10011487_11570</name>
</gene>